<dbReference type="RefSeq" id="WP_082632066.1">
    <property type="nucleotide sequence ID" value="NZ_JYLM01000010.1"/>
</dbReference>
<gene>
    <name evidence="1" type="ORF">SAMN04490197_4087</name>
</gene>
<dbReference type="AlphaFoldDB" id="A0A8B3Y1G5"/>
<dbReference type="Proteomes" id="UP000183653">
    <property type="component" value="Chromosome I"/>
</dbReference>
<evidence type="ECO:0000313" key="2">
    <source>
        <dbReference type="Proteomes" id="UP000183653"/>
    </source>
</evidence>
<proteinExistence type="predicted"/>
<protein>
    <submittedName>
        <fullName evidence="1">Uncharacterized protein</fullName>
    </submittedName>
</protein>
<sequence length="210" mass="23145">MTTNIKVVSTPDISMINEVIGTIYASEYSELVLSAASFLVSDVLKGALIGVLGFVYSLINKNMPDYNVWLFLGNSAWQPDMRIVRYRKLWGALKFRGNVVLGNDSYESVVEAAGKLKFFGALRLSELSIATVIDVVVDERCSYIVALPKNFKVQSALNIGWSGNLSEDFGLCCCVCEQKGLLIKQVGEFDDRERGFVSIGLPGLIEKLLN</sequence>
<accession>A0A8B3Y1G5</accession>
<evidence type="ECO:0000313" key="1">
    <source>
        <dbReference type="EMBL" id="SDU23567.1"/>
    </source>
</evidence>
<dbReference type="EMBL" id="LT629782">
    <property type="protein sequence ID" value="SDU23567.1"/>
    <property type="molecule type" value="Genomic_DNA"/>
</dbReference>
<organism evidence="1 2">
    <name type="scientific">Pseudomonas orientalis</name>
    <dbReference type="NCBI Taxonomy" id="76758"/>
    <lineage>
        <taxon>Bacteria</taxon>
        <taxon>Pseudomonadati</taxon>
        <taxon>Pseudomonadota</taxon>
        <taxon>Gammaproteobacteria</taxon>
        <taxon>Pseudomonadales</taxon>
        <taxon>Pseudomonadaceae</taxon>
        <taxon>Pseudomonas</taxon>
    </lineage>
</organism>
<name>A0A8B3Y1G5_9PSED</name>
<keyword evidence="2" id="KW-1185">Reference proteome</keyword>
<dbReference type="OrthoDB" id="6902231at2"/>
<reference evidence="1 2" key="1">
    <citation type="submission" date="2016-10" db="EMBL/GenBank/DDBJ databases">
        <authorList>
            <person name="Varghese N."/>
            <person name="Submissions S."/>
        </authorList>
    </citation>
    <scope>NUCLEOTIDE SEQUENCE [LARGE SCALE GENOMIC DNA]</scope>
    <source>
        <strain evidence="1 2">BS2775</strain>
    </source>
</reference>